<dbReference type="InterPro" id="IPR001387">
    <property type="entry name" value="Cro/C1-type_HTH"/>
</dbReference>
<comment type="caution">
    <text evidence="2">The sequence shown here is derived from an EMBL/GenBank/DDBJ whole genome shotgun (WGS) entry which is preliminary data.</text>
</comment>
<feature type="domain" description="HTH cro/C1-type" evidence="1">
    <location>
        <begin position="34"/>
        <end position="81"/>
    </location>
</feature>
<protein>
    <submittedName>
        <fullName evidence="2">Helix-turn-helix transcriptional regulator</fullName>
    </submittedName>
</protein>
<keyword evidence="3" id="KW-1185">Reference proteome</keyword>
<dbReference type="Proteomes" id="UP001187346">
    <property type="component" value="Unassembled WGS sequence"/>
</dbReference>
<dbReference type="Pfam" id="PF13560">
    <property type="entry name" value="HTH_31"/>
    <property type="match status" value="1"/>
</dbReference>
<dbReference type="InterPro" id="IPR041413">
    <property type="entry name" value="MLTR_LBD"/>
</dbReference>
<reference evidence="2 3" key="1">
    <citation type="submission" date="2023-10" db="EMBL/GenBank/DDBJ databases">
        <title>Characterization of rhizosphere-enriched actinobacteria from wheat plants lab-grown on chernevaya soil.</title>
        <authorList>
            <person name="Tikhonova E.N."/>
            <person name="Konopkin A."/>
            <person name="Kravchenko I.K."/>
        </authorList>
    </citation>
    <scope>NUCLEOTIDE SEQUENCE [LARGE SCALE GENOMIC DNA]</scope>
    <source>
        <strain evidence="2 3">RR29</strain>
    </source>
</reference>
<evidence type="ECO:0000259" key="1">
    <source>
        <dbReference type="PROSITE" id="PS50943"/>
    </source>
</evidence>
<organism evidence="2 3">
    <name type="scientific">Streptomyces prunicolor</name>
    <dbReference type="NCBI Taxonomy" id="67348"/>
    <lineage>
        <taxon>Bacteria</taxon>
        <taxon>Bacillati</taxon>
        <taxon>Actinomycetota</taxon>
        <taxon>Actinomycetes</taxon>
        <taxon>Kitasatosporales</taxon>
        <taxon>Streptomycetaceae</taxon>
        <taxon>Streptomyces</taxon>
    </lineage>
</organism>
<accession>A0ABU4F888</accession>
<dbReference type="Gene3D" id="3.30.450.180">
    <property type="match status" value="1"/>
</dbReference>
<proteinExistence type="predicted"/>
<dbReference type="Pfam" id="PF17765">
    <property type="entry name" value="MLTR_LBD"/>
    <property type="match status" value="1"/>
</dbReference>
<dbReference type="PANTHER" id="PTHR35010:SF2">
    <property type="entry name" value="BLL4672 PROTEIN"/>
    <property type="match status" value="1"/>
</dbReference>
<dbReference type="EMBL" id="JAWMAJ010000033">
    <property type="protein sequence ID" value="MDV7216807.1"/>
    <property type="molecule type" value="Genomic_DNA"/>
</dbReference>
<name>A0ABU4F888_9ACTN</name>
<dbReference type="InterPro" id="IPR010982">
    <property type="entry name" value="Lambda_DNA-bd_dom_sf"/>
</dbReference>
<dbReference type="PROSITE" id="PS50943">
    <property type="entry name" value="HTH_CROC1"/>
    <property type="match status" value="1"/>
</dbReference>
<dbReference type="CDD" id="cd00093">
    <property type="entry name" value="HTH_XRE"/>
    <property type="match status" value="1"/>
</dbReference>
<dbReference type="PANTHER" id="PTHR35010">
    <property type="entry name" value="BLL4672 PROTEIN-RELATED"/>
    <property type="match status" value="1"/>
</dbReference>
<gene>
    <name evidence="2" type="ORF">R5A26_12690</name>
</gene>
<sequence length="288" mass="31644">MDRKELAGFLRTRRAKVRPADAGLPEGTRRRVPGLRRDEVALLAGMSTDYYIELEQGRGPRPSEQMLTVLARALRLTADERDYLFRIAGSAPPVSVVAGHVQPRMRDLLGKLDDTPALVITDLHEVLVQNDRAVALLGPHNIGLWPGGSFAHQWFTNPASRCIYPQEEHPHHSRAMATDLRAALARRGNDPATAALMAELCTQSEEFADLWNSHDVAVRHTDVKRIIHPEQGVIDVYCHNLPATDGRQQILWFSPVPGTTAAQQLAALGLPDASAETDASGIAETSIR</sequence>
<dbReference type="RefSeq" id="WP_317771282.1">
    <property type="nucleotide sequence ID" value="NZ_JAWMAJ010000033.1"/>
</dbReference>
<dbReference type="SUPFAM" id="SSF47413">
    <property type="entry name" value="lambda repressor-like DNA-binding domains"/>
    <property type="match status" value="1"/>
</dbReference>
<dbReference type="Gene3D" id="1.10.260.40">
    <property type="entry name" value="lambda repressor-like DNA-binding domains"/>
    <property type="match status" value="1"/>
</dbReference>
<evidence type="ECO:0000313" key="3">
    <source>
        <dbReference type="Proteomes" id="UP001187346"/>
    </source>
</evidence>
<dbReference type="SMART" id="SM00530">
    <property type="entry name" value="HTH_XRE"/>
    <property type="match status" value="1"/>
</dbReference>
<evidence type="ECO:0000313" key="2">
    <source>
        <dbReference type="EMBL" id="MDV7216807.1"/>
    </source>
</evidence>